<evidence type="ECO:0000313" key="2">
    <source>
        <dbReference type="EMBL" id="KZX15327.1"/>
    </source>
</evidence>
<evidence type="ECO:0000313" key="3">
    <source>
        <dbReference type="Proteomes" id="UP000077275"/>
    </source>
</evidence>
<sequence>MNKINQDKKSNNYESPLKQKGKKHINVGKISKKNKMILINKKNKVRENIEKN</sequence>
<protein>
    <submittedName>
        <fullName evidence="2">Uncharacterized protein</fullName>
    </submittedName>
</protein>
<organism evidence="2 3">
    <name type="scientific">Methanobrevibacter cuticularis</name>
    <dbReference type="NCBI Taxonomy" id="47311"/>
    <lineage>
        <taxon>Archaea</taxon>
        <taxon>Methanobacteriati</taxon>
        <taxon>Methanobacteriota</taxon>
        <taxon>Methanomada group</taxon>
        <taxon>Methanobacteria</taxon>
        <taxon>Methanobacteriales</taxon>
        <taxon>Methanobacteriaceae</taxon>
        <taxon>Methanobrevibacter</taxon>
    </lineage>
</organism>
<gene>
    <name evidence="2" type="ORF">MBCUT_15680</name>
</gene>
<dbReference type="PATRIC" id="fig|47311.3.peg.1705"/>
<feature type="compositionally biased region" description="Basic and acidic residues" evidence="1">
    <location>
        <begin position="1"/>
        <end position="11"/>
    </location>
</feature>
<accession>A0A166CLS6</accession>
<dbReference type="EMBL" id="LWMW01000121">
    <property type="protein sequence ID" value="KZX15327.1"/>
    <property type="molecule type" value="Genomic_DNA"/>
</dbReference>
<reference evidence="2 3" key="1">
    <citation type="submission" date="2016-04" db="EMBL/GenBank/DDBJ databases">
        <title>Genome sequence of Methanobrevibacter cuticularis DSM 11139.</title>
        <authorList>
            <person name="Poehlein A."/>
            <person name="Seedorf H."/>
            <person name="Daniel R."/>
        </authorList>
    </citation>
    <scope>NUCLEOTIDE SEQUENCE [LARGE SCALE GENOMIC DNA]</scope>
    <source>
        <strain evidence="2 3">DSM 11139</strain>
    </source>
</reference>
<name>A0A166CLS6_9EURY</name>
<comment type="caution">
    <text evidence="2">The sequence shown here is derived from an EMBL/GenBank/DDBJ whole genome shotgun (WGS) entry which is preliminary data.</text>
</comment>
<dbReference type="AlphaFoldDB" id="A0A166CLS6"/>
<evidence type="ECO:0000256" key="1">
    <source>
        <dbReference type="SAM" id="MobiDB-lite"/>
    </source>
</evidence>
<proteinExistence type="predicted"/>
<feature type="region of interest" description="Disordered" evidence="1">
    <location>
        <begin position="1"/>
        <end position="23"/>
    </location>
</feature>
<keyword evidence="3" id="KW-1185">Reference proteome</keyword>
<dbReference type="Proteomes" id="UP000077275">
    <property type="component" value="Unassembled WGS sequence"/>
</dbReference>